<organism evidence="4 5">
    <name type="scientific">Marivirga sericea</name>
    <dbReference type="NCBI Taxonomy" id="1028"/>
    <lineage>
        <taxon>Bacteria</taxon>
        <taxon>Pseudomonadati</taxon>
        <taxon>Bacteroidota</taxon>
        <taxon>Cytophagia</taxon>
        <taxon>Cytophagales</taxon>
        <taxon>Marivirgaceae</taxon>
        <taxon>Marivirga</taxon>
    </lineage>
</organism>
<dbReference type="AlphaFoldDB" id="A0A1X7JMH1"/>
<evidence type="ECO:0000256" key="1">
    <source>
        <dbReference type="ARBA" id="ARBA00023125"/>
    </source>
</evidence>
<proteinExistence type="predicted"/>
<name>A0A1X7JMH1_9BACT</name>
<evidence type="ECO:0000313" key="4">
    <source>
        <dbReference type="EMBL" id="SMG28840.1"/>
    </source>
</evidence>
<dbReference type="SMART" id="SM00342">
    <property type="entry name" value="HTH_ARAC"/>
    <property type="match status" value="1"/>
</dbReference>
<dbReference type="Proteomes" id="UP000193804">
    <property type="component" value="Unassembled WGS sequence"/>
</dbReference>
<feature type="domain" description="HTH araC/xylS-type" evidence="3">
    <location>
        <begin position="486"/>
        <end position="578"/>
    </location>
</feature>
<keyword evidence="5" id="KW-1185">Reference proteome</keyword>
<dbReference type="Gene3D" id="1.10.10.60">
    <property type="entry name" value="Homeodomain-like"/>
    <property type="match status" value="2"/>
</dbReference>
<keyword evidence="2" id="KW-1133">Transmembrane helix</keyword>
<feature type="transmembrane region" description="Helical" evidence="2">
    <location>
        <begin position="406"/>
        <end position="426"/>
    </location>
</feature>
<dbReference type="PANTHER" id="PTHR43280:SF34">
    <property type="entry name" value="ARAC-FAMILY TRANSCRIPTIONAL REGULATOR"/>
    <property type="match status" value="1"/>
</dbReference>
<keyword evidence="2" id="KW-0812">Transmembrane</keyword>
<evidence type="ECO:0000259" key="3">
    <source>
        <dbReference type="PROSITE" id="PS01124"/>
    </source>
</evidence>
<dbReference type="PANTHER" id="PTHR43280">
    <property type="entry name" value="ARAC-FAMILY TRANSCRIPTIONAL REGULATOR"/>
    <property type="match status" value="1"/>
</dbReference>
<dbReference type="OrthoDB" id="1266582at2"/>
<gene>
    <name evidence="4" type="ORF">SAMN05661096_01752</name>
</gene>
<dbReference type="GO" id="GO:0043565">
    <property type="term" value="F:sequence-specific DNA binding"/>
    <property type="evidence" value="ECO:0007669"/>
    <property type="project" value="InterPro"/>
</dbReference>
<protein>
    <submittedName>
        <fullName evidence="4">Two-component response regulator, YesN/AraC family, consists of REC and AraC-type DNA-binding domains</fullName>
    </submittedName>
</protein>
<dbReference type="RefSeq" id="WP_085516673.1">
    <property type="nucleotide sequence ID" value="NZ_FXAW01000003.1"/>
</dbReference>
<dbReference type="SMART" id="SM00028">
    <property type="entry name" value="TPR"/>
    <property type="match status" value="4"/>
</dbReference>
<dbReference type="STRING" id="1028.SAMN05661096_01752"/>
<dbReference type="GO" id="GO:0003700">
    <property type="term" value="F:DNA-binding transcription factor activity"/>
    <property type="evidence" value="ECO:0007669"/>
    <property type="project" value="InterPro"/>
</dbReference>
<dbReference type="EMBL" id="FXAW01000003">
    <property type="protein sequence ID" value="SMG28840.1"/>
    <property type="molecule type" value="Genomic_DNA"/>
</dbReference>
<reference evidence="5" key="1">
    <citation type="submission" date="2017-04" db="EMBL/GenBank/DDBJ databases">
        <authorList>
            <person name="Varghese N."/>
            <person name="Submissions S."/>
        </authorList>
    </citation>
    <scope>NUCLEOTIDE SEQUENCE [LARGE SCALE GENOMIC DNA]</scope>
    <source>
        <strain evidence="5">DSM 4125</strain>
    </source>
</reference>
<dbReference type="InterPro" id="IPR019734">
    <property type="entry name" value="TPR_rpt"/>
</dbReference>
<dbReference type="SUPFAM" id="SSF48452">
    <property type="entry name" value="TPR-like"/>
    <property type="match status" value="2"/>
</dbReference>
<sequence length="586" mass="68279">MNSKKIISSLIHKDIKKGILTFFFLFTGQFIYSQEKSLESIDIFSDESFDTLSNTLEQSESDEKALSLAKAYLLKARRENKLEKNIQVYELIAKRFSQTPNYDVAFQYLDSIISLTINNPGFTQPAQAYILKAQIYGSQTDYTEAMDNLAEANTYANKSNNNDQQSEIRYFIALLKNEIGEYEESLDLFKANLAYYKSRASSGDDYEKEYLQTLYAIGYQYNILEKPDSALIYTNQAITLSLKTEDSLFYDRLIISAAGSFYQKKEYQSALDNVETYRTLREKKDLSFADILRIENFYGLIYYKQGKKDLAIKYLSKVDSIAHANNFFPSTLKENYEILIEYYQSKNEIKKQLEYIDKLLAFDKVLDQDASYLSKQLNDAYNRPNLILAKQKIIDLLEKKNRDKKIVLSALSILLSSLIVVLLWNYNRQKQYKKRFQELLQNSELKKVKDSHTYSIEAKSDLGISEDIINDVLHKLEDFEKNLDFLQKDISVNNLSVQFGTNSKYFSRIINTHKSKNFTNYINELRIQYVIEELKVNSKLRNYTIKAIGNEIGFNTAEAFSKSFFKVTQLYPSYFIKKLEKQNLVK</sequence>
<dbReference type="PROSITE" id="PS01124">
    <property type="entry name" value="HTH_ARAC_FAMILY_2"/>
    <property type="match status" value="1"/>
</dbReference>
<dbReference type="InterPro" id="IPR018060">
    <property type="entry name" value="HTH_AraC"/>
</dbReference>
<dbReference type="Gene3D" id="1.25.40.10">
    <property type="entry name" value="Tetratricopeptide repeat domain"/>
    <property type="match status" value="2"/>
</dbReference>
<keyword evidence="1 4" id="KW-0238">DNA-binding</keyword>
<dbReference type="InterPro" id="IPR011990">
    <property type="entry name" value="TPR-like_helical_dom_sf"/>
</dbReference>
<dbReference type="Pfam" id="PF12833">
    <property type="entry name" value="HTH_18"/>
    <property type="match status" value="1"/>
</dbReference>
<keyword evidence="2" id="KW-0472">Membrane</keyword>
<accession>A0A1X7JMH1</accession>
<evidence type="ECO:0000256" key="2">
    <source>
        <dbReference type="SAM" id="Phobius"/>
    </source>
</evidence>
<evidence type="ECO:0000313" key="5">
    <source>
        <dbReference type="Proteomes" id="UP000193804"/>
    </source>
</evidence>